<reference evidence="2" key="1">
    <citation type="submission" date="2013-11" db="EMBL/GenBank/DDBJ databases">
        <title>New antitubercular compounds from marine-derived Verrucosispora sp. MS100047.</title>
        <authorList>
            <person name="Huang P."/>
            <person name="Xie F."/>
            <person name="Wang Q."/>
            <person name="Wang J."/>
            <person name="Wang Q."/>
            <person name="Abdel-Mageed W.M."/>
            <person name="Liu M."/>
            <person name="Han J."/>
            <person name="Song F."/>
            <person name="Dai H."/>
            <person name="Liu X."/>
            <person name="Zhang L."/>
        </authorList>
    </citation>
    <scope>NUCLEOTIDE SEQUENCE</scope>
    <source>
        <strain evidence="2">MS100047</strain>
    </source>
</reference>
<proteinExistence type="predicted"/>
<organism evidence="2">
    <name type="scientific">Verrucosispora sp. MS100047</name>
    <dbReference type="NCBI Taxonomy" id="1410949"/>
    <lineage>
        <taxon>Bacteria</taxon>
        <taxon>Bacillati</taxon>
        <taxon>Actinomycetota</taxon>
        <taxon>Actinomycetes</taxon>
        <taxon>Micromonosporales</taxon>
        <taxon>Micromonosporaceae</taxon>
        <taxon>Micromonospora</taxon>
    </lineage>
</organism>
<dbReference type="EMBL" id="KF826675">
    <property type="protein sequence ID" value="AIS85681.1"/>
    <property type="molecule type" value="Genomic_DNA"/>
</dbReference>
<gene>
    <name evidence="2" type="ORF">VASRM7_441</name>
</gene>
<sequence>MAKKKLGALPGIGHVSRHSRPCQSIAPDLLQGRSPVRFAAPRPVVPIS</sequence>
<protein>
    <submittedName>
        <fullName evidence="2">Uncharacterized protein</fullName>
    </submittedName>
</protein>
<evidence type="ECO:0000313" key="2">
    <source>
        <dbReference type="EMBL" id="AIS85681.1"/>
    </source>
</evidence>
<accession>A0A097CSQ8</accession>
<evidence type="ECO:0000256" key="1">
    <source>
        <dbReference type="SAM" id="MobiDB-lite"/>
    </source>
</evidence>
<name>A0A097CSQ8_9ACTN</name>
<feature type="region of interest" description="Disordered" evidence="1">
    <location>
        <begin position="1"/>
        <end position="20"/>
    </location>
</feature>
<dbReference type="AlphaFoldDB" id="A0A097CSQ8"/>